<dbReference type="InterPro" id="IPR002347">
    <property type="entry name" value="SDR_fam"/>
</dbReference>
<dbReference type="OrthoDB" id="2102561at2759"/>
<dbReference type="Gene3D" id="3.40.50.720">
    <property type="entry name" value="NAD(P)-binding Rossmann-like Domain"/>
    <property type="match status" value="1"/>
</dbReference>
<dbReference type="GO" id="GO:0005783">
    <property type="term" value="C:endoplasmic reticulum"/>
    <property type="evidence" value="ECO:0007669"/>
    <property type="project" value="TreeGrafter"/>
</dbReference>
<dbReference type="PANTHER" id="PTHR44169:SF6">
    <property type="entry name" value="NADPH-DEPENDENT 1-ACYLDIHYDROXYACETONE PHOSPHATE REDUCTASE"/>
    <property type="match status" value="1"/>
</dbReference>
<dbReference type="GO" id="GO:0016491">
    <property type="term" value="F:oxidoreductase activity"/>
    <property type="evidence" value="ECO:0007669"/>
    <property type="project" value="UniProtKB-KW"/>
</dbReference>
<dbReference type="Pfam" id="PF00106">
    <property type="entry name" value="adh_short"/>
    <property type="match status" value="1"/>
</dbReference>
<dbReference type="AlphaFoldDB" id="A0A4Y7QMF6"/>
<dbReference type="FunFam" id="3.40.50.720:FF:000261">
    <property type="entry name" value="NADPH-dependent 1-acyldihydroxyacetone phosphate reductase"/>
    <property type="match status" value="1"/>
</dbReference>
<sequence>MENAAKVVIVTGCSKGGIGFHLCEQFAEKGCKVYATARRIESMEGFKHAGIRRLQLDVTSDEDVQNAVNNVVEAEGKVDIVVNNAGVICIGPVIDVPMEQVHTTFDTNLYSVVRMARAVVPHMAIRKQGLIINVSSITAEIPTPWNGVYAASKAATHSLSEVLEMECKPLGVNVMLVVPGPIKSNIADNHSKIFILPPASLYKQYLDQIVQRMYTSQGQGSMPTAAFARQVVSKAMRSQPPRYVMLGGPTYLYTLLKWMPRAFVLWLMWRKFSQKR</sequence>
<gene>
    <name evidence="4" type="ORF">BD410DRAFT_782218</name>
</gene>
<keyword evidence="5" id="KW-1185">Reference proteome</keyword>
<name>A0A4Y7QMF6_9AGAM</name>
<evidence type="ECO:0000256" key="2">
    <source>
        <dbReference type="ARBA" id="ARBA00023002"/>
    </source>
</evidence>
<dbReference type="InterPro" id="IPR036291">
    <property type="entry name" value="NAD(P)-bd_dom_sf"/>
</dbReference>
<dbReference type="STRING" id="50990.A0A4Y7QMF6"/>
<evidence type="ECO:0000313" key="5">
    <source>
        <dbReference type="Proteomes" id="UP000294933"/>
    </source>
</evidence>
<protein>
    <submittedName>
        <fullName evidence="4">Oxidoreductase</fullName>
    </submittedName>
</protein>
<dbReference type="PRINTS" id="PR00081">
    <property type="entry name" value="GDHRDH"/>
</dbReference>
<dbReference type="SUPFAM" id="SSF51735">
    <property type="entry name" value="NAD(P)-binding Rossmann-fold domains"/>
    <property type="match status" value="1"/>
</dbReference>
<evidence type="ECO:0000256" key="1">
    <source>
        <dbReference type="ARBA" id="ARBA00006484"/>
    </source>
</evidence>
<comment type="similarity">
    <text evidence="1 3">Belongs to the short-chain dehydrogenases/reductases (SDR) family.</text>
</comment>
<dbReference type="Proteomes" id="UP000294933">
    <property type="component" value="Unassembled WGS sequence"/>
</dbReference>
<evidence type="ECO:0000256" key="3">
    <source>
        <dbReference type="RuleBase" id="RU000363"/>
    </source>
</evidence>
<proteinExistence type="inferred from homology"/>
<keyword evidence="2" id="KW-0560">Oxidoreductase</keyword>
<dbReference type="PRINTS" id="PR00080">
    <property type="entry name" value="SDRFAMILY"/>
</dbReference>
<dbReference type="EMBL" id="ML170158">
    <property type="protein sequence ID" value="TDL28242.1"/>
    <property type="molecule type" value="Genomic_DNA"/>
</dbReference>
<organism evidence="4 5">
    <name type="scientific">Rickenella mellea</name>
    <dbReference type="NCBI Taxonomy" id="50990"/>
    <lineage>
        <taxon>Eukaryota</taxon>
        <taxon>Fungi</taxon>
        <taxon>Dikarya</taxon>
        <taxon>Basidiomycota</taxon>
        <taxon>Agaricomycotina</taxon>
        <taxon>Agaricomycetes</taxon>
        <taxon>Hymenochaetales</taxon>
        <taxon>Rickenellaceae</taxon>
        <taxon>Rickenella</taxon>
    </lineage>
</organism>
<dbReference type="CDD" id="cd05374">
    <property type="entry name" value="17beta-HSD-like_SDR_c"/>
    <property type="match status" value="1"/>
</dbReference>
<evidence type="ECO:0000313" key="4">
    <source>
        <dbReference type="EMBL" id="TDL28242.1"/>
    </source>
</evidence>
<reference evidence="4 5" key="1">
    <citation type="submission" date="2018-06" db="EMBL/GenBank/DDBJ databases">
        <title>A transcriptomic atlas of mushroom development highlights an independent origin of complex multicellularity.</title>
        <authorList>
            <consortium name="DOE Joint Genome Institute"/>
            <person name="Krizsan K."/>
            <person name="Almasi E."/>
            <person name="Merenyi Z."/>
            <person name="Sahu N."/>
            <person name="Viragh M."/>
            <person name="Koszo T."/>
            <person name="Mondo S."/>
            <person name="Kiss B."/>
            <person name="Balint B."/>
            <person name="Kues U."/>
            <person name="Barry K."/>
            <person name="Hegedus J.C."/>
            <person name="Henrissat B."/>
            <person name="Johnson J."/>
            <person name="Lipzen A."/>
            <person name="Ohm R."/>
            <person name="Nagy I."/>
            <person name="Pangilinan J."/>
            <person name="Yan J."/>
            <person name="Xiong Y."/>
            <person name="Grigoriev I.V."/>
            <person name="Hibbett D.S."/>
            <person name="Nagy L.G."/>
        </authorList>
    </citation>
    <scope>NUCLEOTIDE SEQUENCE [LARGE SCALE GENOMIC DNA]</scope>
    <source>
        <strain evidence="4 5">SZMC22713</strain>
    </source>
</reference>
<dbReference type="PANTHER" id="PTHR44169">
    <property type="entry name" value="NADPH-DEPENDENT 1-ACYLDIHYDROXYACETONE PHOSPHATE REDUCTASE"/>
    <property type="match status" value="1"/>
</dbReference>
<dbReference type="VEuPathDB" id="FungiDB:BD410DRAFT_782218"/>
<accession>A0A4Y7QMF6</accession>